<dbReference type="InterPro" id="IPR027395">
    <property type="entry name" value="WH_DNA-bd_dom"/>
</dbReference>
<proteinExistence type="predicted"/>
<accession>A0A7V2F3Z6</accession>
<dbReference type="SUPFAM" id="SSF46785">
    <property type="entry name" value="Winged helix' DNA-binding domain"/>
    <property type="match status" value="1"/>
</dbReference>
<protein>
    <submittedName>
        <fullName evidence="2">Transcriptional regulator</fullName>
    </submittedName>
</protein>
<dbReference type="InterPro" id="IPR036388">
    <property type="entry name" value="WH-like_DNA-bd_sf"/>
</dbReference>
<gene>
    <name evidence="2" type="ORF">ENO08_08250</name>
</gene>
<dbReference type="PANTHER" id="PTHR37318:SF1">
    <property type="entry name" value="BSL7504 PROTEIN"/>
    <property type="match status" value="1"/>
</dbReference>
<reference evidence="2" key="1">
    <citation type="journal article" date="2020" name="mSystems">
        <title>Genome- and Community-Level Interaction Insights into Carbon Utilization and Element Cycling Functions of Hydrothermarchaeota in Hydrothermal Sediment.</title>
        <authorList>
            <person name="Zhou Z."/>
            <person name="Liu Y."/>
            <person name="Xu W."/>
            <person name="Pan J."/>
            <person name="Luo Z.H."/>
            <person name="Li M."/>
        </authorList>
    </citation>
    <scope>NUCLEOTIDE SEQUENCE [LARGE SCALE GENOMIC DNA]</scope>
    <source>
        <strain evidence="2">SpSt-1233</strain>
    </source>
</reference>
<dbReference type="InterPro" id="IPR036390">
    <property type="entry name" value="WH_DNA-bd_sf"/>
</dbReference>
<comment type="caution">
    <text evidence="2">The sequence shown here is derived from an EMBL/GenBank/DDBJ whole genome shotgun (WGS) entry which is preliminary data.</text>
</comment>
<organism evidence="2">
    <name type="scientific">Eiseniibacteriota bacterium</name>
    <dbReference type="NCBI Taxonomy" id="2212470"/>
    <lineage>
        <taxon>Bacteria</taxon>
        <taxon>Candidatus Eiseniibacteriota</taxon>
    </lineage>
</organism>
<evidence type="ECO:0000313" key="2">
    <source>
        <dbReference type="EMBL" id="HER44435.1"/>
    </source>
</evidence>
<dbReference type="Proteomes" id="UP000886069">
    <property type="component" value="Unassembled WGS sequence"/>
</dbReference>
<dbReference type="PANTHER" id="PTHR37318">
    <property type="entry name" value="BSL7504 PROTEIN"/>
    <property type="match status" value="1"/>
</dbReference>
<dbReference type="Pfam" id="PF13601">
    <property type="entry name" value="HTH_34"/>
    <property type="match status" value="1"/>
</dbReference>
<dbReference type="Gene3D" id="1.10.10.10">
    <property type="entry name" value="Winged helix-like DNA-binding domain superfamily/Winged helix DNA-binding domain"/>
    <property type="match status" value="1"/>
</dbReference>
<dbReference type="EMBL" id="DSEC01000596">
    <property type="protein sequence ID" value="HER44435.1"/>
    <property type="molecule type" value="Genomic_DNA"/>
</dbReference>
<name>A0A7V2F3Z6_UNCEI</name>
<evidence type="ECO:0000259" key="1">
    <source>
        <dbReference type="Pfam" id="PF13601"/>
    </source>
</evidence>
<sequence>MACLYVVESCDFTFLSNQTGLTHGNLSSHMSKLETAGYIEIEKEFVDRKPHTMLRLTEDGRSAFREYRRLIEGVFEDLPD</sequence>
<feature type="domain" description="Winged helix DNA-binding" evidence="1">
    <location>
        <begin position="1"/>
        <end position="69"/>
    </location>
</feature>
<dbReference type="AlphaFoldDB" id="A0A7V2F3Z6"/>